<accession>A0A645HI35</accession>
<dbReference type="InterPro" id="IPR036388">
    <property type="entry name" value="WH-like_DNA-bd_sf"/>
</dbReference>
<proteinExistence type="predicted"/>
<dbReference type="AlphaFoldDB" id="A0A645HI35"/>
<comment type="caution">
    <text evidence="1">The sequence shown here is derived from an EMBL/GenBank/DDBJ whole genome shotgun (WGS) entry which is preliminary data.</text>
</comment>
<reference evidence="1" key="1">
    <citation type="submission" date="2019-08" db="EMBL/GenBank/DDBJ databases">
        <authorList>
            <person name="Kucharzyk K."/>
            <person name="Murdoch R.W."/>
            <person name="Higgins S."/>
            <person name="Loffler F."/>
        </authorList>
    </citation>
    <scope>NUCLEOTIDE SEQUENCE</scope>
</reference>
<dbReference type="EMBL" id="VSSQ01094078">
    <property type="protein sequence ID" value="MPN38691.1"/>
    <property type="molecule type" value="Genomic_DNA"/>
</dbReference>
<protein>
    <recommendedName>
        <fullName evidence="2">HTH marR-type domain-containing protein</fullName>
    </recommendedName>
</protein>
<dbReference type="SUPFAM" id="SSF46785">
    <property type="entry name" value="Winged helix' DNA-binding domain"/>
    <property type="match status" value="1"/>
</dbReference>
<organism evidence="1">
    <name type="scientific">bioreactor metagenome</name>
    <dbReference type="NCBI Taxonomy" id="1076179"/>
    <lineage>
        <taxon>unclassified sequences</taxon>
        <taxon>metagenomes</taxon>
        <taxon>ecological metagenomes</taxon>
    </lineage>
</organism>
<sequence length="69" mass="8266">MRIFEPHDRRKVYIRLTEASRQLEKQYNAVSKAMNTIFYAGFTDAEVRDLEDKLQLVLINLTRKESLYE</sequence>
<evidence type="ECO:0000313" key="1">
    <source>
        <dbReference type="EMBL" id="MPN38691.1"/>
    </source>
</evidence>
<gene>
    <name evidence="1" type="ORF">SDC9_186216</name>
</gene>
<evidence type="ECO:0008006" key="2">
    <source>
        <dbReference type="Google" id="ProtNLM"/>
    </source>
</evidence>
<name>A0A645HI35_9ZZZZ</name>
<dbReference type="InterPro" id="IPR036390">
    <property type="entry name" value="WH_DNA-bd_sf"/>
</dbReference>
<dbReference type="Gene3D" id="1.10.10.10">
    <property type="entry name" value="Winged helix-like DNA-binding domain superfamily/Winged helix DNA-binding domain"/>
    <property type="match status" value="1"/>
</dbReference>